<name>A0A382MK86_9ZZZZ</name>
<feature type="region of interest" description="Disordered" evidence="1">
    <location>
        <begin position="1"/>
        <end position="22"/>
    </location>
</feature>
<protein>
    <submittedName>
        <fullName evidence="2">Uncharacterized protein</fullName>
    </submittedName>
</protein>
<accession>A0A382MK86</accession>
<evidence type="ECO:0000256" key="1">
    <source>
        <dbReference type="SAM" id="MobiDB-lite"/>
    </source>
</evidence>
<sequence length="42" mass="4688">MPLTSDDPQLRRGTSPDTQNSSWVWLDATDELGLVTARGMRL</sequence>
<evidence type="ECO:0000313" key="2">
    <source>
        <dbReference type="EMBL" id="SVC49156.1"/>
    </source>
</evidence>
<gene>
    <name evidence="2" type="ORF">METZ01_LOCUS302010</name>
</gene>
<dbReference type="AlphaFoldDB" id="A0A382MK86"/>
<reference evidence="2" key="1">
    <citation type="submission" date="2018-05" db="EMBL/GenBank/DDBJ databases">
        <authorList>
            <person name="Lanie J.A."/>
            <person name="Ng W.-L."/>
            <person name="Kazmierczak K.M."/>
            <person name="Andrzejewski T.M."/>
            <person name="Davidsen T.M."/>
            <person name="Wayne K.J."/>
            <person name="Tettelin H."/>
            <person name="Glass J.I."/>
            <person name="Rusch D."/>
            <person name="Podicherti R."/>
            <person name="Tsui H.-C.T."/>
            <person name="Winkler M.E."/>
        </authorList>
    </citation>
    <scope>NUCLEOTIDE SEQUENCE</scope>
</reference>
<organism evidence="2">
    <name type="scientific">marine metagenome</name>
    <dbReference type="NCBI Taxonomy" id="408172"/>
    <lineage>
        <taxon>unclassified sequences</taxon>
        <taxon>metagenomes</taxon>
        <taxon>ecological metagenomes</taxon>
    </lineage>
</organism>
<dbReference type="EMBL" id="UINC01094156">
    <property type="protein sequence ID" value="SVC49156.1"/>
    <property type="molecule type" value="Genomic_DNA"/>
</dbReference>
<proteinExistence type="predicted"/>